<organism evidence="1 2">
    <name type="scientific">Singulisphaera acidiphila (strain ATCC BAA-1392 / DSM 18658 / VKM B-2454 / MOB10)</name>
    <dbReference type="NCBI Taxonomy" id="886293"/>
    <lineage>
        <taxon>Bacteria</taxon>
        <taxon>Pseudomonadati</taxon>
        <taxon>Planctomycetota</taxon>
        <taxon>Planctomycetia</taxon>
        <taxon>Isosphaerales</taxon>
        <taxon>Isosphaeraceae</taxon>
        <taxon>Singulisphaera</taxon>
    </lineage>
</organism>
<dbReference type="KEGG" id="saci:Sinac_5605"/>
<sequence>MVGGSLLFLFAENRRTPPLLGPAASNQLARLRMTVQPSSAHVAQTVN</sequence>
<evidence type="ECO:0000313" key="2">
    <source>
        <dbReference type="Proteomes" id="UP000010798"/>
    </source>
</evidence>
<name>L0DLL7_SINAD</name>
<dbReference type="STRING" id="886293.Sinac_5605"/>
<accession>L0DLL7</accession>
<protein>
    <submittedName>
        <fullName evidence="1">Uncharacterized protein</fullName>
    </submittedName>
</protein>
<reference evidence="1 2" key="1">
    <citation type="submission" date="2012-02" db="EMBL/GenBank/DDBJ databases">
        <title>Complete sequence of chromosome of Singulisphaera acidiphila DSM 18658.</title>
        <authorList>
            <consortium name="US DOE Joint Genome Institute (JGI-PGF)"/>
            <person name="Lucas S."/>
            <person name="Copeland A."/>
            <person name="Lapidus A."/>
            <person name="Glavina del Rio T."/>
            <person name="Dalin E."/>
            <person name="Tice H."/>
            <person name="Bruce D."/>
            <person name="Goodwin L."/>
            <person name="Pitluck S."/>
            <person name="Peters L."/>
            <person name="Ovchinnikova G."/>
            <person name="Chertkov O."/>
            <person name="Kyrpides N."/>
            <person name="Mavromatis K."/>
            <person name="Ivanova N."/>
            <person name="Brettin T."/>
            <person name="Detter J.C."/>
            <person name="Han C."/>
            <person name="Larimer F."/>
            <person name="Land M."/>
            <person name="Hauser L."/>
            <person name="Markowitz V."/>
            <person name="Cheng J.-F."/>
            <person name="Hugenholtz P."/>
            <person name="Woyke T."/>
            <person name="Wu D."/>
            <person name="Tindall B."/>
            <person name="Pomrenke H."/>
            <person name="Brambilla E."/>
            <person name="Klenk H.-P."/>
            <person name="Eisen J.A."/>
        </authorList>
    </citation>
    <scope>NUCLEOTIDE SEQUENCE [LARGE SCALE GENOMIC DNA]</scope>
    <source>
        <strain evidence="2">ATCC BAA-1392 / DSM 18658 / VKM B-2454 / MOB10</strain>
    </source>
</reference>
<gene>
    <name evidence="1" type="ordered locus">Sinac_5605</name>
</gene>
<dbReference type="AlphaFoldDB" id="L0DLL7"/>
<keyword evidence="2" id="KW-1185">Reference proteome</keyword>
<proteinExistence type="predicted"/>
<evidence type="ECO:0000313" key="1">
    <source>
        <dbReference type="EMBL" id="AGA29738.1"/>
    </source>
</evidence>
<dbReference type="Proteomes" id="UP000010798">
    <property type="component" value="Chromosome"/>
</dbReference>
<dbReference type="EMBL" id="CP003364">
    <property type="protein sequence ID" value="AGA29738.1"/>
    <property type="molecule type" value="Genomic_DNA"/>
</dbReference>
<dbReference type="HOGENOM" id="CLU_3173220_0_0_0"/>